<evidence type="ECO:0000313" key="2">
    <source>
        <dbReference type="Proteomes" id="UP001203423"/>
    </source>
</evidence>
<dbReference type="Gene3D" id="3.90.70.20">
    <property type="match status" value="1"/>
</dbReference>
<protein>
    <submittedName>
        <fullName evidence="1">Uncharacterized protein</fullName>
    </submittedName>
</protein>
<gene>
    <name evidence="1" type="ORF">L2764_06520</name>
</gene>
<accession>A0ABT0L9V9</accession>
<dbReference type="Proteomes" id="UP001203423">
    <property type="component" value="Unassembled WGS sequence"/>
</dbReference>
<comment type="caution">
    <text evidence="1">The sequence shown here is derived from an EMBL/GenBank/DDBJ whole genome shotgun (WGS) entry which is preliminary data.</text>
</comment>
<proteinExistence type="predicted"/>
<sequence length="308" mass="35870">MYAQVEKPKENKSRTVANTVVQKKGNGKQGIGFVVNRPEFIAQRKMRPVAYNILSQQRDGQVVQLKWYDCFLSCWPFHKRTKVPEAESLLNSQEEQPKFEQHLGEQFKEFFNEDEDYEALESACNDENLRGVCTALTVDWFLKIIAGDNITENPLRMPKKLKILVQEHQKYQKKALKSSNGMDEYLEMKGLKRMLVPDGYDDFVRGWIDMKTGEIGEMNYLELEVGKMYMMDFGDKGGEGRGHTIGIFKKENDQIVVRDQNVGQVVVENMEELSTKYSKAFEQTARERIQGKDVPLYRRWTLYHVIQN</sequence>
<organism evidence="1 2">
    <name type="scientific">Shewanella surugensis</name>
    <dbReference type="NCBI Taxonomy" id="212020"/>
    <lineage>
        <taxon>Bacteria</taxon>
        <taxon>Pseudomonadati</taxon>
        <taxon>Pseudomonadota</taxon>
        <taxon>Gammaproteobacteria</taxon>
        <taxon>Alteromonadales</taxon>
        <taxon>Shewanellaceae</taxon>
        <taxon>Shewanella</taxon>
    </lineage>
</organism>
<keyword evidence="2" id="KW-1185">Reference proteome</keyword>
<evidence type="ECO:0000313" key="1">
    <source>
        <dbReference type="EMBL" id="MCL1124137.1"/>
    </source>
</evidence>
<dbReference type="EMBL" id="JAKIKS010000018">
    <property type="protein sequence ID" value="MCL1124137.1"/>
    <property type="molecule type" value="Genomic_DNA"/>
</dbReference>
<dbReference type="RefSeq" id="WP_248939421.1">
    <property type="nucleotide sequence ID" value="NZ_JAKIKS010000018.1"/>
</dbReference>
<reference evidence="1 2" key="1">
    <citation type="submission" date="2022-01" db="EMBL/GenBank/DDBJ databases">
        <title>Whole genome-based taxonomy of the Shewanellaceae.</title>
        <authorList>
            <person name="Martin-Rodriguez A.J."/>
        </authorList>
    </citation>
    <scope>NUCLEOTIDE SEQUENCE [LARGE SCALE GENOMIC DNA]</scope>
    <source>
        <strain evidence="1 2">DSM 17177</strain>
    </source>
</reference>
<name>A0ABT0L9V9_9GAMM</name>